<dbReference type="PANTHER" id="PTHR40077">
    <property type="entry name" value="MEMBRANE PROTEIN-RELATED"/>
    <property type="match status" value="1"/>
</dbReference>
<evidence type="ECO:0000256" key="1">
    <source>
        <dbReference type="ARBA" id="ARBA00004651"/>
    </source>
</evidence>
<dbReference type="Pfam" id="PF12823">
    <property type="entry name" value="DUF3817"/>
    <property type="match status" value="1"/>
</dbReference>
<dbReference type="RefSeq" id="WP_066474338.1">
    <property type="nucleotide sequence ID" value="NZ_CBCRUZ010000014.1"/>
</dbReference>
<dbReference type="Proteomes" id="UP000887023">
    <property type="component" value="Chromosome"/>
</dbReference>
<evidence type="ECO:0000259" key="7">
    <source>
        <dbReference type="Pfam" id="PF12823"/>
    </source>
</evidence>
<keyword evidence="5 6" id="KW-0472">Membrane</keyword>
<dbReference type="EMBL" id="CP079105">
    <property type="protein sequence ID" value="QXQ14768.1"/>
    <property type="molecule type" value="Genomic_DNA"/>
</dbReference>
<keyword evidence="9" id="KW-1185">Reference proteome</keyword>
<protein>
    <submittedName>
        <fullName evidence="8">DUF3817 domain-containing protein</fullName>
    </submittedName>
</protein>
<accession>A0ABX8SA77</accession>
<evidence type="ECO:0000256" key="2">
    <source>
        <dbReference type="ARBA" id="ARBA00022475"/>
    </source>
</evidence>
<keyword evidence="2" id="KW-1003">Cell membrane</keyword>
<gene>
    <name evidence="8" type="ORF">KV203_05115</name>
</gene>
<dbReference type="NCBIfam" id="TIGR03954">
    <property type="entry name" value="integ_memb_HG"/>
    <property type="match status" value="1"/>
</dbReference>
<name>A0ABX8SA77_9ACTN</name>
<evidence type="ECO:0000256" key="4">
    <source>
        <dbReference type="ARBA" id="ARBA00022989"/>
    </source>
</evidence>
<dbReference type="InterPro" id="IPR023845">
    <property type="entry name" value="DUF3817_TM"/>
</dbReference>
<evidence type="ECO:0000313" key="9">
    <source>
        <dbReference type="Proteomes" id="UP000887023"/>
    </source>
</evidence>
<evidence type="ECO:0000313" key="8">
    <source>
        <dbReference type="EMBL" id="QXQ14768.1"/>
    </source>
</evidence>
<evidence type="ECO:0000256" key="3">
    <source>
        <dbReference type="ARBA" id="ARBA00022692"/>
    </source>
</evidence>
<reference evidence="8" key="1">
    <citation type="submission" date="2021-07" db="EMBL/GenBank/DDBJ databases">
        <title>Candidatus Kaistella beijingensis sp. nov. isolated from a municipal wastewater treatment plant is involved in sludge foaming.</title>
        <authorList>
            <person name="Song Y."/>
            <person name="Liu S.-J."/>
        </authorList>
    </citation>
    <scope>NUCLEOTIDE SEQUENCE</scope>
    <source>
        <strain evidence="8">DSM 43998</strain>
    </source>
</reference>
<evidence type="ECO:0000256" key="5">
    <source>
        <dbReference type="ARBA" id="ARBA00023136"/>
    </source>
</evidence>
<feature type="transmembrane region" description="Helical" evidence="6">
    <location>
        <begin position="16"/>
        <end position="37"/>
    </location>
</feature>
<evidence type="ECO:0000256" key="6">
    <source>
        <dbReference type="SAM" id="Phobius"/>
    </source>
</evidence>
<feature type="domain" description="DUF3817" evidence="7">
    <location>
        <begin position="12"/>
        <end position="99"/>
    </location>
</feature>
<proteinExistence type="predicted"/>
<sequence length="117" mass="12667">MGTFFDLRTTAKRFRFVAVAEALSWLGLLVGMGFKYAGPHNEVGVQIFGPIHGAVFVLFVAVAIGTAVRLRWGRWTTVLALLASIPPFGTLIFEQWAVRTGRLAELSSADESVALAS</sequence>
<feature type="transmembrane region" description="Helical" evidence="6">
    <location>
        <begin position="75"/>
        <end position="93"/>
    </location>
</feature>
<keyword evidence="4 6" id="KW-1133">Transmembrane helix</keyword>
<keyword evidence="3 6" id="KW-0812">Transmembrane</keyword>
<feature type="transmembrane region" description="Helical" evidence="6">
    <location>
        <begin position="43"/>
        <end position="68"/>
    </location>
</feature>
<comment type="subcellular location">
    <subcellularLocation>
        <location evidence="1">Cell membrane</location>
        <topology evidence="1">Multi-pass membrane protein</topology>
    </subcellularLocation>
</comment>
<dbReference type="PANTHER" id="PTHR40077:SF1">
    <property type="entry name" value="MEMBRANE PROTEIN"/>
    <property type="match status" value="1"/>
</dbReference>
<organism evidence="8 9">
    <name type="scientific">Skermania pinensis</name>
    <dbReference type="NCBI Taxonomy" id="39122"/>
    <lineage>
        <taxon>Bacteria</taxon>
        <taxon>Bacillati</taxon>
        <taxon>Actinomycetota</taxon>
        <taxon>Actinomycetes</taxon>
        <taxon>Mycobacteriales</taxon>
        <taxon>Gordoniaceae</taxon>
        <taxon>Skermania</taxon>
    </lineage>
</organism>